<sequence>MRRTAKHNATVLSFADFSGGINVMTTGDLIAANEMQQCQNFWFLGNQRSLQPRGGISSMLGSAEAEILSVYYDNDSNTFLAFDVNGGVYHVSSDGRDLDKVGTLTGKQKPVCAKFKDVIWIASGGKLQFYDYTDNSLSTVLDGPTCDMVFQRFARLCVSMSGTDRITYSATGDGTDWTQDDNDLSKSQWVDVGYGDSGDIIAVAPLATDLMILKNNGMIYQLTGDAEVASWAIYRIATETDAVGRQAALPIGNDVVFISRGGLKTLSTTMDYGNIATAEVGQKFNLLVTQSQFDPQMVHLRRRKLLLVRPTEDRSYWLAYNYALGAATTLHFPLQVKDIVETQDRLILAAGAALYEILDTNMTDDGAAIDYAIRLKDTVSSEKIIVRSIDTDAQAEQAGTVKVDVDNIALDMPTNRRRKVRCNHTTPKMEISLAGSSPFLLKHVLVEVADL</sequence>
<proteinExistence type="predicted"/>
<accession>A0A414NWG9</accession>
<reference evidence="1 2" key="1">
    <citation type="submission" date="2018-08" db="EMBL/GenBank/DDBJ databases">
        <title>A genome reference for cultivated species of the human gut microbiota.</title>
        <authorList>
            <person name="Zou Y."/>
            <person name="Xue W."/>
            <person name="Luo G."/>
        </authorList>
    </citation>
    <scope>NUCLEOTIDE SEQUENCE [LARGE SCALE GENOMIC DNA]</scope>
    <source>
        <strain evidence="1 2">AM25-21AC</strain>
    </source>
</reference>
<dbReference type="RefSeq" id="WP_118176113.1">
    <property type="nucleotide sequence ID" value="NZ_JAQEAO010000001.1"/>
</dbReference>
<protein>
    <submittedName>
        <fullName evidence="1">Uncharacterized protein</fullName>
    </submittedName>
</protein>
<comment type="caution">
    <text evidence="1">The sequence shown here is derived from an EMBL/GenBank/DDBJ whole genome shotgun (WGS) entry which is preliminary data.</text>
</comment>
<evidence type="ECO:0000313" key="2">
    <source>
        <dbReference type="Proteomes" id="UP000283442"/>
    </source>
</evidence>
<name>A0A414NWG9_9FIRM</name>
<gene>
    <name evidence="1" type="ORF">DW674_06890</name>
</gene>
<dbReference type="Proteomes" id="UP000283442">
    <property type="component" value="Unassembled WGS sequence"/>
</dbReference>
<evidence type="ECO:0000313" key="1">
    <source>
        <dbReference type="EMBL" id="RHF51483.1"/>
    </source>
</evidence>
<dbReference type="EMBL" id="QRHE01000006">
    <property type="protein sequence ID" value="RHF51483.1"/>
    <property type="molecule type" value="Genomic_DNA"/>
</dbReference>
<organism evidence="1 2">
    <name type="scientific">Mitsuokella multacida</name>
    <dbReference type="NCBI Taxonomy" id="52226"/>
    <lineage>
        <taxon>Bacteria</taxon>
        <taxon>Bacillati</taxon>
        <taxon>Bacillota</taxon>
        <taxon>Negativicutes</taxon>
        <taxon>Selenomonadales</taxon>
        <taxon>Selenomonadaceae</taxon>
        <taxon>Mitsuokella</taxon>
    </lineage>
</organism>
<dbReference type="OrthoDB" id="1678856at2"/>
<dbReference type="AlphaFoldDB" id="A0A414NWG9"/>